<dbReference type="PROSITE" id="PS01189">
    <property type="entry name" value="RIBOSOMAL_S12E"/>
    <property type="match status" value="1"/>
</dbReference>
<evidence type="ECO:0000256" key="4">
    <source>
        <dbReference type="RuleBase" id="RU000670"/>
    </source>
</evidence>
<dbReference type="InterPro" id="IPR029064">
    <property type="entry name" value="Ribosomal_eL30-like_sf"/>
</dbReference>
<dbReference type="Gene3D" id="3.30.1330.30">
    <property type="match status" value="1"/>
</dbReference>
<dbReference type="InterPro" id="IPR004038">
    <property type="entry name" value="Ribosomal_eL8/eL30/eS12/Gad45"/>
</dbReference>
<keyword evidence="3 4" id="KW-0687">Ribonucleoprotein</keyword>
<feature type="domain" description="Ribosomal protein eL8/eL30/eS12/Gadd45" evidence="5">
    <location>
        <begin position="30"/>
        <end position="123"/>
    </location>
</feature>
<dbReference type="STRING" id="133383.A0A1R0GU52"/>
<evidence type="ECO:0000313" key="7">
    <source>
        <dbReference type="Proteomes" id="UP000187455"/>
    </source>
</evidence>
<dbReference type="Proteomes" id="UP000187455">
    <property type="component" value="Unassembled WGS sequence"/>
</dbReference>
<organism evidence="6 7">
    <name type="scientific">Smittium mucronatum</name>
    <dbReference type="NCBI Taxonomy" id="133383"/>
    <lineage>
        <taxon>Eukaryota</taxon>
        <taxon>Fungi</taxon>
        <taxon>Fungi incertae sedis</taxon>
        <taxon>Zoopagomycota</taxon>
        <taxon>Kickxellomycotina</taxon>
        <taxon>Harpellomycetes</taxon>
        <taxon>Harpellales</taxon>
        <taxon>Legeriomycetaceae</taxon>
        <taxon>Smittium</taxon>
    </lineage>
</organism>
<evidence type="ECO:0000256" key="3">
    <source>
        <dbReference type="ARBA" id="ARBA00023274"/>
    </source>
</evidence>
<dbReference type="GO" id="GO:0003735">
    <property type="term" value="F:structural constituent of ribosome"/>
    <property type="evidence" value="ECO:0007669"/>
    <property type="project" value="InterPro"/>
</dbReference>
<dbReference type="FunFam" id="3.30.1330.30:FF:000019">
    <property type="entry name" value="40S ribosomal protein S12"/>
    <property type="match status" value="1"/>
</dbReference>
<proteinExistence type="inferred from homology"/>
<dbReference type="SUPFAM" id="SSF55315">
    <property type="entry name" value="L30e-like"/>
    <property type="match status" value="1"/>
</dbReference>
<dbReference type="Pfam" id="PF01248">
    <property type="entry name" value="Ribosomal_L7Ae"/>
    <property type="match status" value="1"/>
</dbReference>
<dbReference type="PANTHER" id="PTHR11843">
    <property type="entry name" value="40S RIBOSOMAL PROTEIN S12"/>
    <property type="match status" value="1"/>
</dbReference>
<reference evidence="6 7" key="1">
    <citation type="journal article" date="2016" name="Mol. Biol. Evol.">
        <title>Genome-Wide Survey of Gut Fungi (Harpellales) Reveals the First Horizontally Transferred Ubiquitin Gene from a Mosquito Host.</title>
        <authorList>
            <person name="Wang Y."/>
            <person name="White M.M."/>
            <person name="Kvist S."/>
            <person name="Moncalvo J.M."/>
        </authorList>
    </citation>
    <scope>NUCLEOTIDE SEQUENCE [LARGE SCALE GENOMIC DNA]</scope>
    <source>
        <strain evidence="6 7">ALG-7-W6</strain>
    </source>
</reference>
<keyword evidence="2 4" id="KW-0689">Ribosomal protein</keyword>
<comment type="similarity">
    <text evidence="1 4">Belongs to the eukaryotic ribosomal protein eS12 family.</text>
</comment>
<dbReference type="GO" id="GO:1990904">
    <property type="term" value="C:ribonucleoprotein complex"/>
    <property type="evidence" value="ECO:0007669"/>
    <property type="project" value="UniProtKB-KW"/>
</dbReference>
<accession>A0A1R0GU52</accession>
<evidence type="ECO:0000313" key="6">
    <source>
        <dbReference type="EMBL" id="OLY80409.1"/>
    </source>
</evidence>
<dbReference type="EMBL" id="LSSL01003504">
    <property type="protein sequence ID" value="OLY80409.1"/>
    <property type="molecule type" value="Genomic_DNA"/>
</dbReference>
<protein>
    <recommendedName>
        <fullName evidence="4">40S ribosomal protein S12</fullName>
    </recommendedName>
</protein>
<evidence type="ECO:0000259" key="5">
    <source>
        <dbReference type="Pfam" id="PF01248"/>
    </source>
</evidence>
<dbReference type="AlphaFoldDB" id="A0A1R0GU52"/>
<keyword evidence="7" id="KW-1185">Reference proteome</keyword>
<gene>
    <name evidence="6" type="ORF">AYI68_g5491</name>
</gene>
<dbReference type="OrthoDB" id="10249311at2759"/>
<dbReference type="InterPro" id="IPR047860">
    <property type="entry name" value="Ribosomal_eS12_CS"/>
</dbReference>
<dbReference type="PRINTS" id="PR00972">
    <property type="entry name" value="RIBSOMALS12E"/>
</dbReference>
<evidence type="ECO:0000256" key="2">
    <source>
        <dbReference type="ARBA" id="ARBA00022980"/>
    </source>
</evidence>
<name>A0A1R0GU52_9FUNG</name>
<feature type="non-terminal residue" evidence="6">
    <location>
        <position position="246"/>
    </location>
</feature>
<evidence type="ECO:0000256" key="1">
    <source>
        <dbReference type="ARBA" id="ARBA00005824"/>
    </source>
</evidence>
<comment type="caution">
    <text evidence="6">The sequence shown here is derived from an EMBL/GenBank/DDBJ whole genome shotgun (WGS) entry which is preliminary data.</text>
</comment>
<dbReference type="InterPro" id="IPR000530">
    <property type="entry name" value="Ribosomal_eS12"/>
</dbReference>
<sequence>MSSEGDAVAAVEQVEVPSTSVAGPMTVEAALQQVLKKSLAHDGLVRGLRESVKALDRREAELCVLCETTEDAEIIKLVEALCAEHKIYLIKVSDNKKLGEWAGLCKVDREGNARKVVGASVVVVKNWGEESEGPKADKSVDLSDHMPIIAKWNFSDLEAPKKKKIIDIKKVSLSAEKFVSSNRFAILANEKLDLDQLCTGLVENIWDESENLKAIKSPEDKLETILTNPTLIKIRRRRKKFKKLSQ</sequence>
<dbReference type="GO" id="GO:0006412">
    <property type="term" value="P:translation"/>
    <property type="evidence" value="ECO:0007669"/>
    <property type="project" value="InterPro"/>
</dbReference>
<dbReference type="GO" id="GO:0005840">
    <property type="term" value="C:ribosome"/>
    <property type="evidence" value="ECO:0007669"/>
    <property type="project" value="UniProtKB-KW"/>
</dbReference>